<evidence type="ECO:0000313" key="6">
    <source>
        <dbReference type="Proteomes" id="UP000199470"/>
    </source>
</evidence>
<dbReference type="InterPro" id="IPR010376">
    <property type="entry name" value="GBBH-like_N"/>
</dbReference>
<evidence type="ECO:0000256" key="2">
    <source>
        <dbReference type="ARBA" id="ARBA00023004"/>
    </source>
</evidence>
<gene>
    <name evidence="5" type="ORF">SAMN02982985_04595</name>
</gene>
<dbReference type="Pfam" id="PF06155">
    <property type="entry name" value="GBBH-like_N"/>
    <property type="match status" value="1"/>
</dbReference>
<name>A0A1I4S2N7_9BURK</name>
<dbReference type="PANTHER" id="PTHR35303">
    <property type="entry name" value="OS02G0197800 PROTEIN"/>
    <property type="match status" value="1"/>
</dbReference>
<feature type="region of interest" description="Disordered" evidence="3">
    <location>
        <begin position="150"/>
        <end position="173"/>
    </location>
</feature>
<keyword evidence="2" id="KW-0408">Iron</keyword>
<evidence type="ECO:0000313" key="5">
    <source>
        <dbReference type="EMBL" id="SFM58550.1"/>
    </source>
</evidence>
<dbReference type="Gene3D" id="3.30.2020.30">
    <property type="match status" value="1"/>
</dbReference>
<dbReference type="GO" id="GO:0046872">
    <property type="term" value="F:metal ion binding"/>
    <property type="evidence" value="ECO:0007669"/>
    <property type="project" value="UniProtKB-KW"/>
</dbReference>
<dbReference type="AlphaFoldDB" id="A0A1I4S2N7"/>
<evidence type="ECO:0000256" key="3">
    <source>
        <dbReference type="SAM" id="MobiDB-lite"/>
    </source>
</evidence>
<dbReference type="STRING" id="758825.SAMN02982985_04595"/>
<accession>A0A1I4S2N7</accession>
<evidence type="ECO:0000256" key="1">
    <source>
        <dbReference type="ARBA" id="ARBA00022723"/>
    </source>
</evidence>
<protein>
    <submittedName>
        <fullName evidence="5">DUF971 family protein</fullName>
    </submittedName>
</protein>
<feature type="domain" description="Gamma-butyrobetaine hydroxylase-like N-terminal" evidence="4">
    <location>
        <begin position="44"/>
        <end position="126"/>
    </location>
</feature>
<evidence type="ECO:0000259" key="4">
    <source>
        <dbReference type="Pfam" id="PF06155"/>
    </source>
</evidence>
<reference evidence="5 6" key="1">
    <citation type="submission" date="2016-10" db="EMBL/GenBank/DDBJ databases">
        <authorList>
            <person name="de Groot N.N."/>
        </authorList>
    </citation>
    <scope>NUCLEOTIDE SEQUENCE [LARGE SCALE GENOMIC DNA]</scope>
    <source>
        <strain evidence="5 6">ATCC 43154</strain>
    </source>
</reference>
<dbReference type="Proteomes" id="UP000199470">
    <property type="component" value="Unassembled WGS sequence"/>
</dbReference>
<keyword evidence="6" id="KW-1185">Reference proteome</keyword>
<keyword evidence="1" id="KW-0479">Metal-binding</keyword>
<proteinExistence type="predicted"/>
<sequence length="173" mass="18335">MGSDPCSLPGVEFAVAGTINSPTKARIPTMSISKNSPLPTGFTVHSKSRLLDVSFDDGASFAIPFELLRVYSPSAEVRGHGQGQEVLQVGKREVGITALDPVGNYAVQPTFSDGHNTGLFSWDYLYKLGSEQAQLWQDYLARLHASGFAGDSGREPGTTLTAPAKAHGCGGKH</sequence>
<organism evidence="5 6">
    <name type="scientific">Rugamonas rubra</name>
    <dbReference type="NCBI Taxonomy" id="758825"/>
    <lineage>
        <taxon>Bacteria</taxon>
        <taxon>Pseudomonadati</taxon>
        <taxon>Pseudomonadota</taxon>
        <taxon>Betaproteobacteria</taxon>
        <taxon>Burkholderiales</taxon>
        <taxon>Oxalobacteraceae</taxon>
        <taxon>Telluria group</taxon>
        <taxon>Rugamonas</taxon>
    </lineage>
</organism>
<dbReference type="InterPro" id="IPR038492">
    <property type="entry name" value="GBBH-like_N_sf"/>
</dbReference>
<dbReference type="EMBL" id="FOTW01000024">
    <property type="protein sequence ID" value="SFM58550.1"/>
    <property type="molecule type" value="Genomic_DNA"/>
</dbReference>
<dbReference type="PANTHER" id="PTHR35303:SF5">
    <property type="entry name" value="OS02G0197800 PROTEIN"/>
    <property type="match status" value="1"/>
</dbReference>